<dbReference type="InterPro" id="IPR000847">
    <property type="entry name" value="LysR_HTH_N"/>
</dbReference>
<accession>A0A432Z3R6</accession>
<evidence type="ECO:0000259" key="5">
    <source>
        <dbReference type="PROSITE" id="PS50931"/>
    </source>
</evidence>
<evidence type="ECO:0000256" key="3">
    <source>
        <dbReference type="ARBA" id="ARBA00023125"/>
    </source>
</evidence>
<dbReference type="InterPro" id="IPR005119">
    <property type="entry name" value="LysR_subst-bd"/>
</dbReference>
<sequence>MRLDRVDLNLFIVFEAIYREQSISKVAALLNLTQPAISNALARLRRTFNDPLFVRSPQGMLPTAVADNIIGDVRQALTLLQQSVGTTGDFQPQLSKKTFKLGMNDLTEYLTLTELMKTLQTEAPNALLTCYYIDRKKATEDLKSGALDILVDAASYNVEELHQSSLGKLNYVVAYGDHHPLNNQSLSLEDYLTQEHIHVSSRRGGKGQMDIALQALGHLRHIKMRVQNYQVAAKVVQQTQLLLTVPRLFAQAKGLRYCELPFTVEPMPINLYWHRSTTDDPANLWMREKIRNILSLLVDKDT</sequence>
<dbReference type="Proteomes" id="UP000287022">
    <property type="component" value="Unassembled WGS sequence"/>
</dbReference>
<protein>
    <submittedName>
        <fullName evidence="6">LysR family transcriptional regulator</fullName>
    </submittedName>
</protein>
<dbReference type="STRING" id="1122124.GCA_000423165_01519"/>
<dbReference type="SUPFAM" id="SSF53850">
    <property type="entry name" value="Periplasmic binding protein-like II"/>
    <property type="match status" value="1"/>
</dbReference>
<keyword evidence="2" id="KW-0805">Transcription regulation</keyword>
<reference evidence="7" key="1">
    <citation type="journal article" date="2018" name="Front. Microbiol.">
        <title>Genome-Based Analysis Reveals the Taxonomy and Diversity of the Family Idiomarinaceae.</title>
        <authorList>
            <person name="Liu Y."/>
            <person name="Lai Q."/>
            <person name="Shao Z."/>
        </authorList>
    </citation>
    <scope>NUCLEOTIDE SEQUENCE [LARGE SCALE GENOMIC DNA]</scope>
    <source>
        <strain evidence="7">c121</strain>
    </source>
</reference>
<comment type="caution">
    <text evidence="6">The sequence shown here is derived from an EMBL/GenBank/DDBJ whole genome shotgun (WGS) entry which is preliminary data.</text>
</comment>
<evidence type="ECO:0000256" key="4">
    <source>
        <dbReference type="ARBA" id="ARBA00023163"/>
    </source>
</evidence>
<organism evidence="6 7">
    <name type="scientific">Pseudidiomarina sediminum</name>
    <dbReference type="NCBI Taxonomy" id="431675"/>
    <lineage>
        <taxon>Bacteria</taxon>
        <taxon>Pseudomonadati</taxon>
        <taxon>Pseudomonadota</taxon>
        <taxon>Gammaproteobacteria</taxon>
        <taxon>Alteromonadales</taxon>
        <taxon>Idiomarinaceae</taxon>
        <taxon>Pseudidiomarina</taxon>
    </lineage>
</organism>
<dbReference type="AlphaFoldDB" id="A0A432Z3R6"/>
<dbReference type="Pfam" id="PF03466">
    <property type="entry name" value="LysR_substrate"/>
    <property type="match status" value="1"/>
</dbReference>
<evidence type="ECO:0000313" key="7">
    <source>
        <dbReference type="Proteomes" id="UP000287022"/>
    </source>
</evidence>
<dbReference type="SUPFAM" id="SSF46785">
    <property type="entry name" value="Winged helix' DNA-binding domain"/>
    <property type="match status" value="1"/>
</dbReference>
<evidence type="ECO:0000256" key="2">
    <source>
        <dbReference type="ARBA" id="ARBA00023015"/>
    </source>
</evidence>
<dbReference type="PROSITE" id="PS50931">
    <property type="entry name" value="HTH_LYSR"/>
    <property type="match status" value="1"/>
</dbReference>
<comment type="similarity">
    <text evidence="1">Belongs to the LysR transcriptional regulatory family.</text>
</comment>
<evidence type="ECO:0000256" key="1">
    <source>
        <dbReference type="ARBA" id="ARBA00009437"/>
    </source>
</evidence>
<dbReference type="Gene3D" id="3.40.190.10">
    <property type="entry name" value="Periplasmic binding protein-like II"/>
    <property type="match status" value="2"/>
</dbReference>
<dbReference type="InterPro" id="IPR050389">
    <property type="entry name" value="LysR-type_TF"/>
</dbReference>
<feature type="domain" description="HTH lysR-type" evidence="5">
    <location>
        <begin position="6"/>
        <end position="63"/>
    </location>
</feature>
<keyword evidence="3" id="KW-0238">DNA-binding</keyword>
<keyword evidence="4" id="KW-0804">Transcription</keyword>
<dbReference type="RefSeq" id="WP_026860298.1">
    <property type="nucleotide sequence ID" value="NZ_PIQE01000002.1"/>
</dbReference>
<dbReference type="PANTHER" id="PTHR30118">
    <property type="entry name" value="HTH-TYPE TRANSCRIPTIONAL REGULATOR LEUO-RELATED"/>
    <property type="match status" value="1"/>
</dbReference>
<dbReference type="PANTHER" id="PTHR30118:SF15">
    <property type="entry name" value="TRANSCRIPTIONAL REGULATORY PROTEIN"/>
    <property type="match status" value="1"/>
</dbReference>
<dbReference type="InterPro" id="IPR037402">
    <property type="entry name" value="YidZ_PBP2"/>
</dbReference>
<dbReference type="PRINTS" id="PR00039">
    <property type="entry name" value="HTHLYSR"/>
</dbReference>
<proteinExistence type="inferred from homology"/>
<keyword evidence="7" id="KW-1185">Reference proteome</keyword>
<dbReference type="Gene3D" id="1.10.10.10">
    <property type="entry name" value="Winged helix-like DNA-binding domain superfamily/Winged helix DNA-binding domain"/>
    <property type="match status" value="1"/>
</dbReference>
<dbReference type="Pfam" id="PF00126">
    <property type="entry name" value="HTH_1"/>
    <property type="match status" value="1"/>
</dbReference>
<dbReference type="InterPro" id="IPR036390">
    <property type="entry name" value="WH_DNA-bd_sf"/>
</dbReference>
<name>A0A432Z3R6_9GAMM</name>
<dbReference type="InterPro" id="IPR036388">
    <property type="entry name" value="WH-like_DNA-bd_sf"/>
</dbReference>
<dbReference type="GO" id="GO:0003677">
    <property type="term" value="F:DNA binding"/>
    <property type="evidence" value="ECO:0007669"/>
    <property type="project" value="UniProtKB-KW"/>
</dbReference>
<dbReference type="EMBL" id="PIQE01000002">
    <property type="protein sequence ID" value="RUO72511.1"/>
    <property type="molecule type" value="Genomic_DNA"/>
</dbReference>
<dbReference type="GO" id="GO:0003700">
    <property type="term" value="F:DNA-binding transcription factor activity"/>
    <property type="evidence" value="ECO:0007669"/>
    <property type="project" value="InterPro"/>
</dbReference>
<evidence type="ECO:0000313" key="6">
    <source>
        <dbReference type="EMBL" id="RUO72511.1"/>
    </source>
</evidence>
<gene>
    <name evidence="6" type="ORF">CWI80_08145</name>
</gene>
<dbReference type="CDD" id="cd08417">
    <property type="entry name" value="PBP2_Nitroaromatics_like"/>
    <property type="match status" value="1"/>
</dbReference>